<dbReference type="GO" id="GO:0007623">
    <property type="term" value="P:circadian rhythm"/>
    <property type="evidence" value="ECO:0007669"/>
    <property type="project" value="InterPro"/>
</dbReference>
<feature type="compositionally biased region" description="Low complexity" evidence="1">
    <location>
        <begin position="133"/>
        <end position="144"/>
    </location>
</feature>
<evidence type="ECO:0000256" key="1">
    <source>
        <dbReference type="SAM" id="MobiDB-lite"/>
    </source>
</evidence>
<feature type="transmembrane region" description="Helical" evidence="2">
    <location>
        <begin position="9"/>
        <end position="35"/>
    </location>
</feature>
<dbReference type="InterPro" id="IPR039928">
    <property type="entry name" value="LNK"/>
</dbReference>
<dbReference type="EMBL" id="WHWC01000019">
    <property type="protein sequence ID" value="KAG8364135.1"/>
    <property type="molecule type" value="Genomic_DNA"/>
</dbReference>
<evidence type="ECO:0000313" key="4">
    <source>
        <dbReference type="Proteomes" id="UP000826271"/>
    </source>
</evidence>
<feature type="region of interest" description="Disordered" evidence="1">
    <location>
        <begin position="131"/>
        <end position="153"/>
    </location>
</feature>
<dbReference type="GO" id="GO:0006355">
    <property type="term" value="P:regulation of DNA-templated transcription"/>
    <property type="evidence" value="ECO:0007669"/>
    <property type="project" value="InterPro"/>
</dbReference>
<evidence type="ECO:0008006" key="5">
    <source>
        <dbReference type="Google" id="ProtNLM"/>
    </source>
</evidence>
<reference evidence="3" key="1">
    <citation type="submission" date="2019-10" db="EMBL/GenBank/DDBJ databases">
        <authorList>
            <person name="Zhang R."/>
            <person name="Pan Y."/>
            <person name="Wang J."/>
            <person name="Ma R."/>
            <person name="Yu S."/>
        </authorList>
    </citation>
    <scope>NUCLEOTIDE SEQUENCE</scope>
    <source>
        <strain evidence="3">LA-IB0</strain>
        <tissue evidence="3">Leaf</tissue>
    </source>
</reference>
<accession>A0AAV6WB19</accession>
<keyword evidence="2" id="KW-0812">Transmembrane</keyword>
<dbReference type="PANTHER" id="PTHR33334">
    <property type="entry name" value="PROTEIN LNK1"/>
    <property type="match status" value="1"/>
</dbReference>
<dbReference type="PANTHER" id="PTHR33334:SF8">
    <property type="entry name" value="PROTEIN LNK1"/>
    <property type="match status" value="1"/>
</dbReference>
<gene>
    <name evidence="3" type="ORF">BUALT_Bualt19G0095300</name>
</gene>
<keyword evidence="2" id="KW-0472">Membrane</keyword>
<dbReference type="AlphaFoldDB" id="A0AAV6WB19"/>
<keyword evidence="2" id="KW-1133">Transmembrane helix</keyword>
<evidence type="ECO:0000313" key="3">
    <source>
        <dbReference type="EMBL" id="KAG8364135.1"/>
    </source>
</evidence>
<proteinExistence type="predicted"/>
<name>A0AAV6WB19_9LAMI</name>
<sequence length="675" mass="73633">MLLAVYRNFLFVVSIDSFMVVFSAFIIANSLLLLLQFEDVAWDEFCLSADHIAPDPGFQRPNDRFTQGDNHKKRHCEITSTSSNTGDGSAATYVDQGREQGGYLTLTSKRRNTMLEEDACSHATNVESIKEASISTSDNTRSSSHGLKSNNTDSNDSVICDNDAILGDKSVAVDNNSFSCPLTDITHTGNNLDFFENAENKDSTDFLHYGWPEIGNFEDIDGMFRGSDSAFGLGVSEEDELGWFSSADDIGDVLKSDFKFPCLEPNMVKNISQDGDSSKAYSMDGSAITSGPIRYEDTSSVSGNSDMYMSFAIGPPTASKDGFIPKEQGVDFNGKIQPGIPTNSLPRTGGAAMMNEHGKQLKLKSRSDGQSKDHYLRNGSFNHVDNLPNEVIQLPSAQTSHQAFVSVRMHQHQHPPGPDSYCYLQNPISYVHSDDSHLSDPSLVNPTAYTVKSEPNDLISPSPRGSAHRSSQLQSVDSSHEPPFQVTTLAGYEKGEKLCNHRGIQSSMNSRLRNTSAMVQASICDPGSVGKLENHSDTEGVRLDMLSELDSSNVQEKTRSSGLDEISQEAAGFHQLQHVMERLDLKTKLCIRDSLYRLARSAELRHNLANGSGGDERDASGSFVAEGTNKAASFMDIETDTNPIDRSIAHLLFHRSSVSLATPGPRVSTKSACNG</sequence>
<feature type="compositionally biased region" description="Polar residues" evidence="1">
    <location>
        <begin position="468"/>
        <end position="477"/>
    </location>
</feature>
<protein>
    <recommendedName>
        <fullName evidence="5">Protein LNK1</fullName>
    </recommendedName>
</protein>
<evidence type="ECO:0000256" key="2">
    <source>
        <dbReference type="SAM" id="Phobius"/>
    </source>
</evidence>
<comment type="caution">
    <text evidence="3">The sequence shown here is derived from an EMBL/GenBank/DDBJ whole genome shotgun (WGS) entry which is preliminary data.</text>
</comment>
<keyword evidence="4" id="KW-1185">Reference proteome</keyword>
<organism evidence="3 4">
    <name type="scientific">Buddleja alternifolia</name>
    <dbReference type="NCBI Taxonomy" id="168488"/>
    <lineage>
        <taxon>Eukaryota</taxon>
        <taxon>Viridiplantae</taxon>
        <taxon>Streptophyta</taxon>
        <taxon>Embryophyta</taxon>
        <taxon>Tracheophyta</taxon>
        <taxon>Spermatophyta</taxon>
        <taxon>Magnoliopsida</taxon>
        <taxon>eudicotyledons</taxon>
        <taxon>Gunneridae</taxon>
        <taxon>Pentapetalae</taxon>
        <taxon>asterids</taxon>
        <taxon>lamiids</taxon>
        <taxon>Lamiales</taxon>
        <taxon>Scrophulariaceae</taxon>
        <taxon>Buddlejeae</taxon>
        <taxon>Buddleja</taxon>
    </lineage>
</organism>
<dbReference type="Proteomes" id="UP000826271">
    <property type="component" value="Unassembled WGS sequence"/>
</dbReference>
<feature type="region of interest" description="Disordered" evidence="1">
    <location>
        <begin position="434"/>
        <end position="483"/>
    </location>
</feature>